<sequence>MLQSFSISPNFHQEEHLVLNCQQLFQGAWRLMLGNLIRTWYYYNSDVMSNLTQACEGDTNSVIIKNAIS</sequence>
<accession>A0A8J8P059</accession>
<protein>
    <submittedName>
        <fullName evidence="1">Uncharacterized protein</fullName>
    </submittedName>
</protein>
<reference evidence="1" key="1">
    <citation type="submission" date="2019-06" db="EMBL/GenBank/DDBJ databases">
        <authorList>
            <person name="Zheng W."/>
        </authorList>
    </citation>
    <scope>NUCLEOTIDE SEQUENCE</scope>
    <source>
        <strain evidence="1">QDHG01</strain>
    </source>
</reference>
<evidence type="ECO:0000313" key="2">
    <source>
        <dbReference type="Proteomes" id="UP000785679"/>
    </source>
</evidence>
<name>A0A8J8P059_HALGN</name>
<proteinExistence type="predicted"/>
<keyword evidence="2" id="KW-1185">Reference proteome</keyword>
<gene>
    <name evidence="1" type="ORF">FGO68_gene4665</name>
</gene>
<comment type="caution">
    <text evidence="1">The sequence shown here is derived from an EMBL/GenBank/DDBJ whole genome shotgun (WGS) entry which is preliminary data.</text>
</comment>
<dbReference type="EMBL" id="RRYP01003686">
    <property type="protein sequence ID" value="TNV83580.1"/>
    <property type="molecule type" value="Genomic_DNA"/>
</dbReference>
<dbReference type="AlphaFoldDB" id="A0A8J8P059"/>
<organism evidence="1 2">
    <name type="scientific">Halteria grandinella</name>
    <dbReference type="NCBI Taxonomy" id="5974"/>
    <lineage>
        <taxon>Eukaryota</taxon>
        <taxon>Sar</taxon>
        <taxon>Alveolata</taxon>
        <taxon>Ciliophora</taxon>
        <taxon>Intramacronucleata</taxon>
        <taxon>Spirotrichea</taxon>
        <taxon>Stichotrichia</taxon>
        <taxon>Sporadotrichida</taxon>
        <taxon>Halteriidae</taxon>
        <taxon>Halteria</taxon>
    </lineage>
</organism>
<dbReference type="Proteomes" id="UP000785679">
    <property type="component" value="Unassembled WGS sequence"/>
</dbReference>
<evidence type="ECO:0000313" key="1">
    <source>
        <dbReference type="EMBL" id="TNV83580.1"/>
    </source>
</evidence>